<accession>A0A061DDH9</accession>
<dbReference type="RefSeq" id="XP_012768466.1">
    <property type="nucleotide sequence ID" value="XM_012913012.1"/>
</dbReference>
<dbReference type="AlphaFoldDB" id="A0A061DDH9"/>
<dbReference type="EMBL" id="LK391709">
    <property type="protein sequence ID" value="CDR96280.1"/>
    <property type="molecule type" value="Genomic_DNA"/>
</dbReference>
<name>A0A061DDH9_BABBI</name>
<dbReference type="Proteomes" id="UP000033188">
    <property type="component" value="Chromosome 3"/>
</dbReference>
<organism evidence="1 2">
    <name type="scientific">Babesia bigemina</name>
    <dbReference type="NCBI Taxonomy" id="5866"/>
    <lineage>
        <taxon>Eukaryota</taxon>
        <taxon>Sar</taxon>
        <taxon>Alveolata</taxon>
        <taxon>Apicomplexa</taxon>
        <taxon>Aconoidasida</taxon>
        <taxon>Piroplasmida</taxon>
        <taxon>Babesiidae</taxon>
        <taxon>Babesia</taxon>
    </lineage>
</organism>
<evidence type="ECO:0000313" key="2">
    <source>
        <dbReference type="Proteomes" id="UP000033188"/>
    </source>
</evidence>
<reference evidence="2" key="1">
    <citation type="journal article" date="2014" name="Nucleic Acids Res.">
        <title>The evolutionary dynamics of variant antigen genes in Babesia reveal a history of genomic innovation underlying host-parasite interaction.</title>
        <authorList>
            <person name="Jackson A.P."/>
            <person name="Otto T.D."/>
            <person name="Darby A."/>
            <person name="Ramaprasad A."/>
            <person name="Xia D."/>
            <person name="Echaide I.E."/>
            <person name="Farber M."/>
            <person name="Gahlot S."/>
            <person name="Gamble J."/>
            <person name="Gupta D."/>
            <person name="Gupta Y."/>
            <person name="Jackson L."/>
            <person name="Malandrin L."/>
            <person name="Malas T.B."/>
            <person name="Moussa E."/>
            <person name="Nair M."/>
            <person name="Reid A.J."/>
            <person name="Sanders M."/>
            <person name="Sharma J."/>
            <person name="Tracey A."/>
            <person name="Quail M.A."/>
            <person name="Weir W."/>
            <person name="Wastling J.M."/>
            <person name="Hall N."/>
            <person name="Willadsen P."/>
            <person name="Lingelbach K."/>
            <person name="Shiels B."/>
            <person name="Tait A."/>
            <person name="Berriman M."/>
            <person name="Allred D.R."/>
            <person name="Pain A."/>
        </authorList>
    </citation>
    <scope>NUCLEOTIDE SEQUENCE [LARGE SCALE GENOMIC DNA]</scope>
    <source>
        <strain evidence="2">Bond</strain>
    </source>
</reference>
<keyword evidence="2" id="KW-1185">Reference proteome</keyword>
<gene>
    <name evidence="1" type="ORF">BBBOND_0301840</name>
</gene>
<proteinExistence type="predicted"/>
<evidence type="ECO:0000313" key="1">
    <source>
        <dbReference type="EMBL" id="CDR96280.1"/>
    </source>
</evidence>
<protein>
    <submittedName>
        <fullName evidence="1">Uncharacterized protein</fullName>
    </submittedName>
</protein>
<dbReference type="OrthoDB" id="366852at2759"/>
<sequence length="398" mass="43765">MIRKYLSRPANKRPNYSLIGVDKPFGLPNFGAADVEVCHPSDGCAAAPASKDSTRASNAVYMQERRANVKGASNAAAATNGRVALAKDDKSYQDVHMTTPSNEALVPYRHDLPEEWIPREFVGRLEGSYMQSRHLLLSCITAGLHRDDVDEDQSLQVLRVNCFPYSASNQHLKHLLDTCVFSGHCSTPPIDSHLLLSCCVKVAGRGSICAGSRIYLPTQLDLDANHQFVGMVVLGRFPSPVSRCIGGNDSASKLTPISAPLRGRDFKPPEALKEPPHDEYKLVNLKRLFVCSGRRRRVGIETAVSGLRELDTCRRKPLRACIGAVTSRGFSHKGNCIVQLRAFVELMRSSIAPKQRTDANIELLQSLRLFVWLRNNNSADYVPGILSVAFHDNAGSFA</sequence>
<dbReference type="GeneID" id="24564821"/>
<dbReference type="KEGG" id="bbig:BBBOND_0301840"/>
<dbReference type="VEuPathDB" id="PiroplasmaDB:BBBOND_0301840"/>
<dbReference type="OMA" id="WIPREFV"/>